<dbReference type="Gene3D" id="2.60.40.2100">
    <property type="match status" value="1"/>
</dbReference>
<evidence type="ECO:0000313" key="9">
    <source>
        <dbReference type="Proteomes" id="UP000810252"/>
    </source>
</evidence>
<proteinExistence type="inferred from homology"/>
<evidence type="ECO:0000313" key="8">
    <source>
        <dbReference type="EMBL" id="MBO8448491.1"/>
    </source>
</evidence>
<accession>A0A9D9EI32</accession>
<keyword evidence="7" id="KW-0449">Lipoprotein</keyword>
<protein>
    <submittedName>
        <fullName evidence="8">FimB/Mfa2 family fimbrial subunit</fullName>
    </submittedName>
</protein>
<dbReference type="EMBL" id="JADIMQ010000063">
    <property type="protein sequence ID" value="MBO8448491.1"/>
    <property type="molecule type" value="Genomic_DNA"/>
</dbReference>
<dbReference type="Gene3D" id="2.60.40.2090">
    <property type="match status" value="1"/>
</dbReference>
<evidence type="ECO:0000256" key="3">
    <source>
        <dbReference type="ARBA" id="ARBA00022729"/>
    </source>
</evidence>
<name>A0A9D9EI32_9BACT</name>
<dbReference type="InterPro" id="IPR014941">
    <property type="entry name" value="FimB/Mfa2/Mfa3"/>
</dbReference>
<reference evidence="8" key="1">
    <citation type="submission" date="2020-10" db="EMBL/GenBank/DDBJ databases">
        <authorList>
            <person name="Gilroy R."/>
        </authorList>
    </citation>
    <scope>NUCLEOTIDE SEQUENCE</scope>
    <source>
        <strain evidence="8">20514</strain>
    </source>
</reference>
<organism evidence="8 9">
    <name type="scientific">Candidatus Cryptobacteroides merdigallinarum</name>
    <dbReference type="NCBI Taxonomy" id="2840770"/>
    <lineage>
        <taxon>Bacteria</taxon>
        <taxon>Pseudomonadati</taxon>
        <taxon>Bacteroidota</taxon>
        <taxon>Bacteroidia</taxon>
        <taxon>Bacteroidales</taxon>
        <taxon>Candidatus Cryptobacteroides</taxon>
    </lineage>
</organism>
<comment type="subcellular location">
    <subcellularLocation>
        <location evidence="1">Cell outer membrane</location>
    </subcellularLocation>
</comment>
<dbReference type="GO" id="GO:0009279">
    <property type="term" value="C:cell outer membrane"/>
    <property type="evidence" value="ECO:0007669"/>
    <property type="project" value="UniProtKB-SubCell"/>
</dbReference>
<evidence type="ECO:0000256" key="5">
    <source>
        <dbReference type="ARBA" id="ARBA00023139"/>
    </source>
</evidence>
<gene>
    <name evidence="8" type="ORF">IAC29_04380</name>
</gene>
<keyword evidence="6" id="KW-0998">Cell outer membrane</keyword>
<dbReference type="Proteomes" id="UP000810252">
    <property type="component" value="Unassembled WGS sequence"/>
</dbReference>
<reference evidence="8" key="2">
    <citation type="journal article" date="2021" name="PeerJ">
        <title>Extensive microbial diversity within the chicken gut microbiome revealed by metagenomics and culture.</title>
        <authorList>
            <person name="Gilroy R."/>
            <person name="Ravi A."/>
            <person name="Getino M."/>
            <person name="Pursley I."/>
            <person name="Horton D.L."/>
            <person name="Alikhan N.F."/>
            <person name="Baker D."/>
            <person name="Gharbi K."/>
            <person name="Hall N."/>
            <person name="Watson M."/>
            <person name="Adriaenssens E.M."/>
            <person name="Foster-Nyarko E."/>
            <person name="Jarju S."/>
            <person name="Secka A."/>
            <person name="Antonio M."/>
            <person name="Oren A."/>
            <person name="Chaudhuri R.R."/>
            <person name="La Ragione R."/>
            <person name="Hildebrand F."/>
            <person name="Pallen M.J."/>
        </authorList>
    </citation>
    <scope>NUCLEOTIDE SEQUENCE</scope>
    <source>
        <strain evidence="8">20514</strain>
    </source>
</reference>
<comment type="caution">
    <text evidence="8">The sequence shown here is derived from an EMBL/GenBank/DDBJ whole genome shotgun (WGS) entry which is preliminary data.</text>
</comment>
<comment type="similarity">
    <text evidence="2">Belongs to the bacteroidetes fimbrillin superfamily. FimB/Mfa2 family.</text>
</comment>
<evidence type="ECO:0000256" key="7">
    <source>
        <dbReference type="ARBA" id="ARBA00023288"/>
    </source>
</evidence>
<sequence length="322" mass="35341">MTALQQHLTIVTAAAILVITPGCVREDMSSCPAEIEILCTFTRNEYATDRFRDEVKHLDLFVYDEAGSLVETSHVPVSEMIPGEKGMVAKQSLNLQQGTYTVVGWANVEQGCHSFTSTEKLPDAQVGTEYTAKDGLNVVEKTLPALFWAQASLEVPLRRIASCHLDMKKNAHDIHIQIEGPGNYDMTVSASNGFYHFDDTPSDDGSPVVISYFPEFPDQPLSSLPEGHAQGVTKADPVGCHNTIRTQSLYFGDDSRLTISDGDTGSVLIDTSLTELLGKDPSIATDEDIARRGHYDLKFKVEDEIILVQVNDWEMADQSTGV</sequence>
<dbReference type="AlphaFoldDB" id="A0A9D9EI32"/>
<keyword evidence="3" id="KW-0732">Signal</keyword>
<evidence type="ECO:0000256" key="2">
    <source>
        <dbReference type="ARBA" id="ARBA00007248"/>
    </source>
</evidence>
<keyword evidence="5" id="KW-0564">Palmitate</keyword>
<dbReference type="Pfam" id="PF08842">
    <property type="entry name" value="Mfa2"/>
    <property type="match status" value="1"/>
</dbReference>
<evidence type="ECO:0000256" key="1">
    <source>
        <dbReference type="ARBA" id="ARBA00004442"/>
    </source>
</evidence>
<keyword evidence="4" id="KW-0472">Membrane</keyword>
<evidence type="ECO:0000256" key="6">
    <source>
        <dbReference type="ARBA" id="ARBA00023237"/>
    </source>
</evidence>
<evidence type="ECO:0000256" key="4">
    <source>
        <dbReference type="ARBA" id="ARBA00023136"/>
    </source>
</evidence>